<feature type="region of interest" description="Disordered" evidence="1">
    <location>
        <begin position="97"/>
        <end position="158"/>
    </location>
</feature>
<comment type="caution">
    <text evidence="3">The sequence shown here is derived from an EMBL/GenBank/DDBJ whole genome shotgun (WGS) entry which is preliminary data.</text>
</comment>
<evidence type="ECO:0000313" key="3">
    <source>
        <dbReference type="EMBL" id="KAK8851170.1"/>
    </source>
</evidence>
<protein>
    <submittedName>
        <fullName evidence="3">Uncharacterized protein</fullName>
    </submittedName>
</protein>
<dbReference type="EMBL" id="JAPCWZ010000009">
    <property type="protein sequence ID" value="KAK8851170.1"/>
    <property type="molecule type" value="Genomic_DNA"/>
</dbReference>
<organism evidence="3 4">
    <name type="scientific">Apiospora arundinis</name>
    <dbReference type="NCBI Taxonomy" id="335852"/>
    <lineage>
        <taxon>Eukaryota</taxon>
        <taxon>Fungi</taxon>
        <taxon>Dikarya</taxon>
        <taxon>Ascomycota</taxon>
        <taxon>Pezizomycotina</taxon>
        <taxon>Sordariomycetes</taxon>
        <taxon>Xylariomycetidae</taxon>
        <taxon>Amphisphaeriales</taxon>
        <taxon>Apiosporaceae</taxon>
        <taxon>Apiospora</taxon>
    </lineage>
</organism>
<feature type="chain" id="PRO_5046539582" evidence="2">
    <location>
        <begin position="20"/>
        <end position="299"/>
    </location>
</feature>
<feature type="signal peptide" evidence="2">
    <location>
        <begin position="1"/>
        <end position="19"/>
    </location>
</feature>
<feature type="compositionally biased region" description="Low complexity" evidence="1">
    <location>
        <begin position="131"/>
        <end position="141"/>
    </location>
</feature>
<name>A0ABR2HQM0_9PEZI</name>
<proteinExistence type="predicted"/>
<keyword evidence="2" id="KW-0732">Signal</keyword>
<sequence>MEPLILLSLLMGLVAQALATMQDFIPTPVDMQGLPQMVGARDSAPGDITDDGFQMSQATFFYTFENGTEFSYHGEPQDFERELKKHMPHYHMKQLNCGTGINPPPSLPKRFMGPRHEDDDDSAFPIPPLPAAASADNSSAPRLGRRSQWRSDTPAPGGNLVNCMKDFGPVKDSVECLVRDLVDDDTHTETIVRVEANNCARIRCNGDGASLYWCNFSHHPKRTPLSTFSVPVADLHAKCGGKQSEEGGGWVEGNAWNDYNHTLADARVYVGKCDCATKSSQCGPHKNGLLGPGYSSDTT</sequence>
<dbReference type="Proteomes" id="UP001390339">
    <property type="component" value="Unassembled WGS sequence"/>
</dbReference>
<gene>
    <name evidence="3" type="ORF">PGQ11_013649</name>
</gene>
<keyword evidence="4" id="KW-1185">Reference proteome</keyword>
<accession>A0ABR2HQM0</accession>
<evidence type="ECO:0000256" key="2">
    <source>
        <dbReference type="SAM" id="SignalP"/>
    </source>
</evidence>
<evidence type="ECO:0000256" key="1">
    <source>
        <dbReference type="SAM" id="MobiDB-lite"/>
    </source>
</evidence>
<reference evidence="3 4" key="1">
    <citation type="journal article" date="2024" name="IMA Fungus">
        <title>Apiospora arundinis, a panoply of carbohydrate-active enzymes and secondary metabolites.</title>
        <authorList>
            <person name="Sorensen T."/>
            <person name="Petersen C."/>
            <person name="Muurmann A.T."/>
            <person name="Christiansen J.V."/>
            <person name="Brundto M.L."/>
            <person name="Overgaard C.K."/>
            <person name="Boysen A.T."/>
            <person name="Wollenberg R.D."/>
            <person name="Larsen T.O."/>
            <person name="Sorensen J.L."/>
            <person name="Nielsen K.L."/>
            <person name="Sondergaard T.E."/>
        </authorList>
    </citation>
    <scope>NUCLEOTIDE SEQUENCE [LARGE SCALE GENOMIC DNA]</scope>
    <source>
        <strain evidence="3 4">AAU 773</strain>
    </source>
</reference>
<evidence type="ECO:0000313" key="4">
    <source>
        <dbReference type="Proteomes" id="UP001390339"/>
    </source>
</evidence>